<feature type="compositionally biased region" description="Basic and acidic residues" evidence="1">
    <location>
        <begin position="271"/>
        <end position="282"/>
    </location>
</feature>
<reference evidence="4" key="1">
    <citation type="submission" date="2025-08" db="UniProtKB">
        <authorList>
            <consortium name="RefSeq"/>
        </authorList>
    </citation>
    <scope>IDENTIFICATION</scope>
    <source>
        <tissue evidence="4">Whole organism</tissue>
    </source>
</reference>
<dbReference type="Gene3D" id="1.10.10.10">
    <property type="entry name" value="Winged helix-like DNA-binding domain superfamily/Winged helix DNA-binding domain"/>
    <property type="match status" value="1"/>
</dbReference>
<feature type="region of interest" description="Disordered" evidence="1">
    <location>
        <begin position="556"/>
        <end position="582"/>
    </location>
</feature>
<evidence type="ECO:0000256" key="1">
    <source>
        <dbReference type="SAM" id="MobiDB-lite"/>
    </source>
</evidence>
<feature type="region of interest" description="Disordered" evidence="1">
    <location>
        <begin position="951"/>
        <end position="971"/>
    </location>
</feature>
<organism evidence="3 4">
    <name type="scientific">Hyalella azteca</name>
    <name type="common">Amphipod</name>
    <dbReference type="NCBI Taxonomy" id="294128"/>
    <lineage>
        <taxon>Eukaryota</taxon>
        <taxon>Metazoa</taxon>
        <taxon>Ecdysozoa</taxon>
        <taxon>Arthropoda</taxon>
        <taxon>Crustacea</taxon>
        <taxon>Multicrustacea</taxon>
        <taxon>Malacostraca</taxon>
        <taxon>Eumalacostraca</taxon>
        <taxon>Peracarida</taxon>
        <taxon>Amphipoda</taxon>
        <taxon>Senticaudata</taxon>
        <taxon>Talitrida</taxon>
        <taxon>Talitroidea</taxon>
        <taxon>Hyalellidae</taxon>
        <taxon>Hyalella</taxon>
    </lineage>
</organism>
<feature type="region of interest" description="Disordered" evidence="1">
    <location>
        <begin position="1124"/>
        <end position="1144"/>
    </location>
</feature>
<accession>A0A979FPJ5</accession>
<keyword evidence="3" id="KW-1185">Reference proteome</keyword>
<dbReference type="GeneID" id="125178519"/>
<proteinExistence type="predicted"/>
<evidence type="ECO:0000313" key="4">
    <source>
        <dbReference type="RefSeq" id="XP_047738382.1"/>
    </source>
</evidence>
<dbReference type="FunFam" id="1.10.10.10:FF:000422">
    <property type="entry name" value="DNA-binding protein RFX7"/>
    <property type="match status" value="1"/>
</dbReference>
<sequence>MSTRESGVYDEYTQFCAGNGWKALSSADFGKVMKQVFPNVRPRRLGQRGASKYCYSGLRKTYSLPSPHLPDLFLDEGGGGKKVFWRTGSNSPVQNNNNNNNNNDNNSDNNNYNPYEMVVLEWARETLLKNTITDKNNSNVAYNNNNVNNVKKENNGTEVCRKIRFASDPGYTTNNNQVVGCNNQLKGCNNNQNLVNTETSTTTTTAATELGCVTSTEKTRSGLTTMVALAQYLVAKKLVATNTAHAMAVATNSAGDSPPLQRSTVLQLQKKIHDRDQKRKLQDTSPCFSAASKSQQQQICVNSTTNNNSGNNNSNNNDFTLTGLDRQKTRRRSSSSSGSSSANSSRNPSGDSAISGVSSLSSCSSASAAAATGQTTKTECPSSTIADQNQSVTGVSAKMDGFSSRQNLLSQALTGGSASVLQQQQHNNSNSNSIVGSVITTVCNNGLNSCHGGAKLVQQQQQQQQQQLQQQYMYSGMSSNNNNVGSLAGCVVNTSVAGSVVVSNNNKASTSHGGSGTWNTTSENNNNVNSSLGSNNIASINNSLVLKPMVISSSQTSVLPNTNNKTYTQTSGSKPSSQKACSSLKQLTTRYKNITPKLDSVSFKPGTPGGQGPSTAPSRLGQYSSDSTKTQVPYLEDTASNSQGSKRSRTVSGAGVPQWKLEQTNVNKVQEDCCGKSYEGDVKAAPLYTTDGNVAPADEDEDVPNEVTLHELRTVLKPIIGGAVGPPVGATYLAQNSEPCRVQRRACEFAPIGSGVVPCKGTNNSTACTSANASPFTSPQMTPILSRSRHNSGQSSTYLTPRSTPFNHEDNLHLGASVNSTPFVSPLTTPYARSRHSSSQNHRFLGHQIGQLNPGTTIGGPAPSCSGSRSRHSSGARRYPYNVPEDHLHHYAPPSYQNRIQQRRLRNSSGGTIIPASPQSAPLSPLIDGQEFYSSGGMGPLMEGHQGDYRRRHTSAGPLIPNYGPPSVPLNQNQRFTVLSNQQHNLSSFPTSRPSVPHLQLNPVMEVPLGDQPQNLNRPQSVPLPDILTNQPYSLSVPSTPLLHHNQYQGSNHKHLCGGDSNSNNANLLGVQRTGHFNFDTSLPPSCAPTPVPSEFADFVPDPCLDFSYPMPDMESFSGVLENFEPMSESSPPSDNPFSEFNSRQSCSQNLPYSSCFKDKNTVSGAVSSFDQMNVSFTNNQAYHQSSGGDGGVSNTTTTTTTYHHQHQNYDNENASNPFISATHYPNFNSSADNNNTMEPCSSTASTSSNMPQFPNRTPPGEVFSPPGVQMSSTEITLNALNTDPSGVGYCQSVMSDLVDHDAGFGSLDEVFQPSLGLESDQELTGLVLDSN</sequence>
<feature type="compositionally biased region" description="Polar residues" evidence="1">
    <location>
        <begin position="1128"/>
        <end position="1144"/>
    </location>
</feature>
<feature type="domain" description="RFX-type winged-helix" evidence="2">
    <location>
        <begin position="1"/>
        <end position="62"/>
    </location>
</feature>
<feature type="region of interest" description="Disordered" evidence="1">
    <location>
        <begin position="505"/>
        <end position="530"/>
    </location>
</feature>
<feature type="compositionally biased region" description="Low complexity" evidence="1">
    <location>
        <begin position="302"/>
        <end position="317"/>
    </location>
</feature>
<dbReference type="OrthoDB" id="10069709at2759"/>
<dbReference type="Pfam" id="PF02257">
    <property type="entry name" value="RFX_DNA_binding"/>
    <property type="match status" value="1"/>
</dbReference>
<feature type="region of interest" description="Disordered" evidence="1">
    <location>
        <begin position="849"/>
        <end position="879"/>
    </location>
</feature>
<dbReference type="InterPro" id="IPR036388">
    <property type="entry name" value="WH-like_DNA-bd_sf"/>
</dbReference>
<dbReference type="GO" id="GO:0006355">
    <property type="term" value="P:regulation of DNA-templated transcription"/>
    <property type="evidence" value="ECO:0007669"/>
    <property type="project" value="InterPro"/>
</dbReference>
<feature type="compositionally biased region" description="Low complexity" evidence="1">
    <location>
        <begin position="95"/>
        <end position="112"/>
    </location>
</feature>
<dbReference type="SUPFAM" id="SSF46785">
    <property type="entry name" value="Winged helix' DNA-binding domain"/>
    <property type="match status" value="1"/>
</dbReference>
<dbReference type="Proteomes" id="UP000694843">
    <property type="component" value="Unplaced"/>
</dbReference>
<feature type="compositionally biased region" description="Low complexity" evidence="1">
    <location>
        <begin position="334"/>
        <end position="357"/>
    </location>
</feature>
<evidence type="ECO:0000259" key="2">
    <source>
        <dbReference type="PROSITE" id="PS51526"/>
    </source>
</evidence>
<name>A0A979FPJ5_HYAAZ</name>
<dbReference type="PROSITE" id="PS51526">
    <property type="entry name" value="RFX_DBD"/>
    <property type="match status" value="1"/>
</dbReference>
<dbReference type="PANTHER" id="PTHR20916:SF18">
    <property type="entry name" value="IPT_TIG DOMAIN-CONTAINING PROTEIN"/>
    <property type="match status" value="1"/>
</dbReference>
<dbReference type="RefSeq" id="XP_047738382.1">
    <property type="nucleotide sequence ID" value="XM_047882426.1"/>
</dbReference>
<feature type="region of interest" description="Disordered" evidence="1">
    <location>
        <begin position="269"/>
        <end position="290"/>
    </location>
</feature>
<dbReference type="InterPro" id="IPR036390">
    <property type="entry name" value="WH_DNA-bd_sf"/>
</dbReference>
<dbReference type="PANTHER" id="PTHR20916">
    <property type="entry name" value="CYSTEINE AND GLYCINE-RICH PROTEIN 2 BINDING PROTEIN"/>
    <property type="match status" value="1"/>
</dbReference>
<gene>
    <name evidence="4" type="primary">LOC125178519</name>
</gene>
<dbReference type="KEGG" id="hazt:125178519"/>
<feature type="region of interest" description="Disordered" evidence="1">
    <location>
        <begin position="302"/>
        <end position="357"/>
    </location>
</feature>
<feature type="region of interest" description="Disordered" evidence="1">
    <location>
        <begin position="596"/>
        <end position="655"/>
    </location>
</feature>
<dbReference type="InterPro" id="IPR003150">
    <property type="entry name" value="DNA-bd_RFX"/>
</dbReference>
<evidence type="ECO:0000313" key="3">
    <source>
        <dbReference type="Proteomes" id="UP000694843"/>
    </source>
</evidence>
<feature type="region of interest" description="Disordered" evidence="1">
    <location>
        <begin position="84"/>
        <end position="112"/>
    </location>
</feature>
<dbReference type="GO" id="GO:0003677">
    <property type="term" value="F:DNA binding"/>
    <property type="evidence" value="ECO:0007669"/>
    <property type="project" value="InterPro"/>
</dbReference>
<protein>
    <submittedName>
        <fullName evidence="4">Homeobox protein 5-like</fullName>
    </submittedName>
</protein>
<feature type="compositionally biased region" description="Polar residues" evidence="1">
    <location>
        <begin position="613"/>
        <end position="631"/>
    </location>
</feature>